<evidence type="ECO:0000313" key="3">
    <source>
        <dbReference type="Proteomes" id="UP000243579"/>
    </source>
</evidence>
<protein>
    <submittedName>
        <fullName evidence="2">Uncharacterized protein</fullName>
    </submittedName>
</protein>
<name>A0A1V9ZM77_ACHHY</name>
<organism evidence="2 3">
    <name type="scientific">Achlya hypogyna</name>
    <name type="common">Oomycete</name>
    <name type="synonym">Protoachlya hypogyna</name>
    <dbReference type="NCBI Taxonomy" id="1202772"/>
    <lineage>
        <taxon>Eukaryota</taxon>
        <taxon>Sar</taxon>
        <taxon>Stramenopiles</taxon>
        <taxon>Oomycota</taxon>
        <taxon>Saprolegniomycetes</taxon>
        <taxon>Saprolegniales</taxon>
        <taxon>Achlyaceae</taxon>
        <taxon>Achlya</taxon>
    </lineage>
</organism>
<accession>A0A1V9ZM77</accession>
<feature type="region of interest" description="Disordered" evidence="1">
    <location>
        <begin position="224"/>
        <end position="245"/>
    </location>
</feature>
<evidence type="ECO:0000256" key="1">
    <source>
        <dbReference type="SAM" id="MobiDB-lite"/>
    </source>
</evidence>
<dbReference type="AlphaFoldDB" id="A0A1V9ZM77"/>
<proteinExistence type="predicted"/>
<feature type="region of interest" description="Disordered" evidence="1">
    <location>
        <begin position="62"/>
        <end position="94"/>
    </location>
</feature>
<sequence>MTPSQDRPPGKLPQKGEVNTNNTEEPTDLESLLEMELDSIYVEPEAAIDYDLYISLETLALQSPHGGVGGSGPTSWQDDNDGEACSNNDEDPGFDAVQSSILVVEDAPAVPRAPNDRRRPSLRKELFQHHIKSHDIASPGPKGDDHYAQSMKPEYDLASPLLLPSSPVGATDPFAIDAASSEDNNATDAVSDLSKLKPVLSSRVSRVRKVKHGGIYTLLLKGMKRPDDDLTPESEPRRPSLANSYETLEAPEVFKRGSPVKPVHVRHGGIYRMLRDAS</sequence>
<keyword evidence="3" id="KW-1185">Reference proteome</keyword>
<gene>
    <name evidence="2" type="ORF">ACHHYP_07370</name>
</gene>
<evidence type="ECO:0000313" key="2">
    <source>
        <dbReference type="EMBL" id="OQR99051.1"/>
    </source>
</evidence>
<feature type="region of interest" description="Disordered" evidence="1">
    <location>
        <begin position="1"/>
        <end position="29"/>
    </location>
</feature>
<dbReference type="EMBL" id="JNBR01000075">
    <property type="protein sequence ID" value="OQR99051.1"/>
    <property type="molecule type" value="Genomic_DNA"/>
</dbReference>
<reference evidence="2 3" key="1">
    <citation type="journal article" date="2014" name="Genome Biol. Evol.">
        <title>The secreted proteins of Achlya hypogyna and Thraustotheca clavata identify the ancestral oomycete secretome and reveal gene acquisitions by horizontal gene transfer.</title>
        <authorList>
            <person name="Misner I."/>
            <person name="Blouin N."/>
            <person name="Leonard G."/>
            <person name="Richards T.A."/>
            <person name="Lane C.E."/>
        </authorList>
    </citation>
    <scope>NUCLEOTIDE SEQUENCE [LARGE SCALE GENOMIC DNA]</scope>
    <source>
        <strain evidence="2 3">ATCC 48635</strain>
    </source>
</reference>
<feature type="compositionally biased region" description="Acidic residues" evidence="1">
    <location>
        <begin position="78"/>
        <end position="93"/>
    </location>
</feature>
<comment type="caution">
    <text evidence="2">The sequence shown here is derived from an EMBL/GenBank/DDBJ whole genome shotgun (WGS) entry which is preliminary data.</text>
</comment>
<feature type="compositionally biased region" description="Basic and acidic residues" evidence="1">
    <location>
        <begin position="224"/>
        <end position="238"/>
    </location>
</feature>
<dbReference type="Proteomes" id="UP000243579">
    <property type="component" value="Unassembled WGS sequence"/>
</dbReference>
<dbReference type="OrthoDB" id="73661at2759"/>